<dbReference type="VEuPathDB" id="FungiDB:MELLADRAFT_73466"/>
<keyword evidence="1" id="KW-1133">Transmembrane helix</keyword>
<protein>
    <submittedName>
        <fullName evidence="2">Uncharacterized protein</fullName>
    </submittedName>
</protein>
<accession>F4S8K9</accession>
<name>F4S8K9_MELLP</name>
<evidence type="ECO:0000313" key="2">
    <source>
        <dbReference type="EMBL" id="EGF99052.1"/>
    </source>
</evidence>
<gene>
    <name evidence="2" type="ORF">MELLADRAFT_73466</name>
</gene>
<dbReference type="RefSeq" id="XP_007417688.1">
    <property type="nucleotide sequence ID" value="XM_007417626.1"/>
</dbReference>
<proteinExistence type="predicted"/>
<feature type="transmembrane region" description="Helical" evidence="1">
    <location>
        <begin position="172"/>
        <end position="194"/>
    </location>
</feature>
<organism evidence="3">
    <name type="scientific">Melampsora larici-populina (strain 98AG31 / pathotype 3-4-7)</name>
    <name type="common">Poplar leaf rust fungus</name>
    <dbReference type="NCBI Taxonomy" id="747676"/>
    <lineage>
        <taxon>Eukaryota</taxon>
        <taxon>Fungi</taxon>
        <taxon>Dikarya</taxon>
        <taxon>Basidiomycota</taxon>
        <taxon>Pucciniomycotina</taxon>
        <taxon>Pucciniomycetes</taxon>
        <taxon>Pucciniales</taxon>
        <taxon>Melampsoraceae</taxon>
        <taxon>Melampsora</taxon>
    </lineage>
</organism>
<evidence type="ECO:0000256" key="1">
    <source>
        <dbReference type="SAM" id="Phobius"/>
    </source>
</evidence>
<dbReference type="Proteomes" id="UP000001072">
    <property type="component" value="Unassembled WGS sequence"/>
</dbReference>
<sequence length="384" mass="43527">MVSSAELRMIDYLTNLPSDANPYLKAAKYLHDQLQVFRTPVWARCINGIIGILFLILLIQSCKLIVNRVKTKTFYLFKLNTLGLIKFDGANHGCVAYSFCSMAMLIDIICTEMSLLGWISRRVVIFIFATRSVLVGVCAWAFLWLCICHYAAVKFDPLKSQRPGKEKLISPVIIWSMNLAFLAVMFGPFIPMYWASFSIDSEFVYITKHLSPILQNLSEAGSTYSPTTYNKLNLFKILIPAKDLIPHVLRIEYCLRAALIVYLVDAVIISLTYPIILFLVFRHLRQYNEMSEKVRSQNKSTAERGFVTCISALSYVALNALLLSFRGGGFLQNTAWWLIFQTGLSIPVLLACFVTIQNISSSIELKKQHQIKSTIITLTISELK</sequence>
<keyword evidence="1" id="KW-0472">Membrane</keyword>
<keyword evidence="3" id="KW-1185">Reference proteome</keyword>
<dbReference type="HOGENOM" id="CLU_031649_1_0_1"/>
<reference evidence="3" key="1">
    <citation type="journal article" date="2011" name="Proc. Natl. Acad. Sci. U.S.A.">
        <title>Obligate biotrophy features unraveled by the genomic analysis of rust fungi.</title>
        <authorList>
            <person name="Duplessis S."/>
            <person name="Cuomo C.A."/>
            <person name="Lin Y.-C."/>
            <person name="Aerts A."/>
            <person name="Tisserant E."/>
            <person name="Veneault-Fourrey C."/>
            <person name="Joly D.L."/>
            <person name="Hacquard S."/>
            <person name="Amselem J."/>
            <person name="Cantarel B.L."/>
            <person name="Chiu R."/>
            <person name="Coutinho P.M."/>
            <person name="Feau N."/>
            <person name="Field M."/>
            <person name="Frey P."/>
            <person name="Gelhaye E."/>
            <person name="Goldberg J."/>
            <person name="Grabherr M.G."/>
            <person name="Kodira C.D."/>
            <person name="Kohler A."/>
            <person name="Kuees U."/>
            <person name="Lindquist E.A."/>
            <person name="Lucas S.M."/>
            <person name="Mago R."/>
            <person name="Mauceli E."/>
            <person name="Morin E."/>
            <person name="Murat C."/>
            <person name="Pangilinan J.L."/>
            <person name="Park R."/>
            <person name="Pearson M."/>
            <person name="Quesneville H."/>
            <person name="Rouhier N."/>
            <person name="Sakthikumar S."/>
            <person name="Salamov A.A."/>
            <person name="Schmutz J."/>
            <person name="Selles B."/>
            <person name="Shapiro H."/>
            <person name="Tanguay P."/>
            <person name="Tuskan G.A."/>
            <person name="Henrissat B."/>
            <person name="Van de Peer Y."/>
            <person name="Rouze P."/>
            <person name="Ellis J.G."/>
            <person name="Dodds P.N."/>
            <person name="Schein J.E."/>
            <person name="Zhong S."/>
            <person name="Hamelin R.C."/>
            <person name="Grigoriev I.V."/>
            <person name="Szabo L.J."/>
            <person name="Martin F."/>
        </authorList>
    </citation>
    <scope>NUCLEOTIDE SEQUENCE [LARGE SCALE GENOMIC DNA]</scope>
    <source>
        <strain evidence="3">98AG31 / pathotype 3-4-7</strain>
    </source>
</reference>
<evidence type="ECO:0000313" key="3">
    <source>
        <dbReference type="Proteomes" id="UP000001072"/>
    </source>
</evidence>
<feature type="transmembrane region" description="Helical" evidence="1">
    <location>
        <begin position="125"/>
        <end position="152"/>
    </location>
</feature>
<dbReference type="InParanoid" id="F4S8K9"/>
<dbReference type="OrthoDB" id="2500057at2759"/>
<dbReference type="GeneID" id="18932391"/>
<dbReference type="AlphaFoldDB" id="F4S8K9"/>
<dbReference type="EMBL" id="GL883165">
    <property type="protein sequence ID" value="EGF99052.1"/>
    <property type="molecule type" value="Genomic_DNA"/>
</dbReference>
<dbReference type="KEGG" id="mlr:MELLADRAFT_73466"/>
<feature type="transmembrane region" description="Helical" evidence="1">
    <location>
        <begin position="94"/>
        <end position="119"/>
    </location>
</feature>
<keyword evidence="1" id="KW-0812">Transmembrane</keyword>
<feature type="transmembrane region" description="Helical" evidence="1">
    <location>
        <begin position="305"/>
        <end position="323"/>
    </location>
</feature>
<feature type="transmembrane region" description="Helical" evidence="1">
    <location>
        <begin position="335"/>
        <end position="356"/>
    </location>
</feature>
<feature type="transmembrane region" description="Helical" evidence="1">
    <location>
        <begin position="259"/>
        <end position="284"/>
    </location>
</feature>
<feature type="transmembrane region" description="Helical" evidence="1">
    <location>
        <begin position="41"/>
        <end position="66"/>
    </location>
</feature>